<dbReference type="GO" id="GO:0009234">
    <property type="term" value="P:menaquinone biosynthetic process"/>
    <property type="evidence" value="ECO:0007669"/>
    <property type="project" value="UniProtKB-UniRule"/>
</dbReference>
<evidence type="ECO:0000256" key="7">
    <source>
        <dbReference type="ARBA" id="ARBA00023136"/>
    </source>
</evidence>
<keyword evidence="8" id="KW-0997">Cell inner membrane</keyword>
<dbReference type="RefSeq" id="WP_013061871.1">
    <property type="nucleotide sequence ID" value="NC_014032.1"/>
</dbReference>
<dbReference type="EC" id="2.5.1.74" evidence="8 9"/>
<dbReference type="InterPro" id="IPR000537">
    <property type="entry name" value="UbiA_prenyltransferase"/>
</dbReference>
<evidence type="ECO:0000313" key="11">
    <source>
        <dbReference type="Proteomes" id="UP000000933"/>
    </source>
</evidence>
<dbReference type="InterPro" id="IPR026046">
    <property type="entry name" value="UBIAD1"/>
</dbReference>
<dbReference type="GO" id="GO:0042371">
    <property type="term" value="P:vitamin K biosynthetic process"/>
    <property type="evidence" value="ECO:0007669"/>
    <property type="project" value="TreeGrafter"/>
</dbReference>
<dbReference type="PATRIC" id="fig|761659.10.peg.1693"/>
<dbReference type="CDD" id="cd13962">
    <property type="entry name" value="PT_UbiA_UBIAD1"/>
    <property type="match status" value="1"/>
</dbReference>
<dbReference type="PIRSF" id="PIRSF005355">
    <property type="entry name" value="UBIAD1"/>
    <property type="match status" value="1"/>
</dbReference>
<dbReference type="EMBL" id="FP565814">
    <property type="protein sequence ID" value="CBH24468.1"/>
    <property type="molecule type" value="Genomic_DNA"/>
</dbReference>
<dbReference type="PANTHER" id="PTHR13929">
    <property type="entry name" value="1,4-DIHYDROXY-2-NAPHTHOATE OCTAPRENYLTRANSFERASE"/>
    <property type="match status" value="1"/>
</dbReference>
<evidence type="ECO:0000256" key="6">
    <source>
        <dbReference type="ARBA" id="ARBA00022989"/>
    </source>
</evidence>
<reference evidence="11" key="2">
    <citation type="submission" date="2010-04" db="EMBL/GenBank/DDBJ databases">
        <title>Genome sequence of Salinibacter ruber M8.</title>
        <authorList>
            <consortium name="Genoscope"/>
        </authorList>
    </citation>
    <scope>NUCLEOTIDE SEQUENCE [LARGE SCALE GENOMIC DNA]</scope>
    <source>
        <strain evidence="11">M8</strain>
    </source>
</reference>
<accession>D5H8W3</accession>
<keyword evidence="4 8" id="KW-0808">Transferase</keyword>
<evidence type="ECO:0000256" key="4">
    <source>
        <dbReference type="ARBA" id="ARBA00022679"/>
    </source>
</evidence>
<reference evidence="10 11" key="1">
    <citation type="journal article" date="2010" name="ISME J.">
        <title>Fine-scale evolution: genomic, phenotypic and ecological differentiation in two coexisting Salinibacter ruber strains.</title>
        <authorList>
            <person name="Pena A."/>
            <person name="Teeling H."/>
            <person name="Huerta-Cepas J."/>
            <person name="Santos F."/>
            <person name="Yarza P."/>
            <person name="Brito-Echeverria J."/>
            <person name="Lucio M."/>
            <person name="Schmitt-Kopplin P."/>
            <person name="Meseguer I."/>
            <person name="Schenowitz C."/>
            <person name="Dossat C."/>
            <person name="Barbe V."/>
            <person name="Dopazo J."/>
            <person name="Rossello-Mora R."/>
            <person name="Schuler M."/>
            <person name="Glockner F.O."/>
            <person name="Amann R."/>
            <person name="Gabaldon T."/>
            <person name="Anton J."/>
        </authorList>
    </citation>
    <scope>NUCLEOTIDE SEQUENCE [LARGE SCALE GENOMIC DNA]</scope>
    <source>
        <strain evidence="10 11">M8</strain>
    </source>
</reference>
<evidence type="ECO:0000256" key="5">
    <source>
        <dbReference type="ARBA" id="ARBA00022692"/>
    </source>
</evidence>
<dbReference type="GO" id="GO:0046428">
    <property type="term" value="F:1,4-dihydroxy-2-naphthoate polyprenyltransferase activity"/>
    <property type="evidence" value="ECO:0007669"/>
    <property type="project" value="UniProtKB-UniRule"/>
</dbReference>
<comment type="subcellular location">
    <subcellularLocation>
        <location evidence="8">Cell inner membrane</location>
        <topology evidence="8">Multi-pass membrane protein</topology>
    </subcellularLocation>
    <subcellularLocation>
        <location evidence="1">Membrane</location>
        <topology evidence="1">Multi-pass membrane protein</topology>
    </subcellularLocation>
</comment>
<comment type="function">
    <text evidence="8">Conversion of 1,4-dihydroxy-2-naphthoate (DHNA) to demethylmenaquinone (DMK).</text>
</comment>
<keyword evidence="3 8" id="KW-1003">Cell membrane</keyword>
<evidence type="ECO:0000256" key="8">
    <source>
        <dbReference type="HAMAP-Rule" id="MF_01937"/>
    </source>
</evidence>
<dbReference type="Gene3D" id="1.10.357.140">
    <property type="entry name" value="UbiA prenyltransferase"/>
    <property type="match status" value="1"/>
</dbReference>
<gene>
    <name evidence="8 10" type="primary">menA</name>
    <name evidence="10" type="ordered locus">SRM_01547</name>
</gene>
<evidence type="ECO:0000256" key="1">
    <source>
        <dbReference type="ARBA" id="ARBA00004141"/>
    </source>
</evidence>
<sequence>MRLYERSSCLLQPPDYSLMNDSTDAQDVSQARVWLWAARPKTLGAAVAPVLVGTGMALEAGAWHLLSALLALAGAVLIQVGVNYHNDYADYVQGADTQERVGPLRVTQAGLVAPQTMRRATILVFGLAVTAGLYLIARGGWPILAVGVASIGAAIWYTAGRYSLAALGLADVFVFVFFGPVAVGGTYYVQALSLPTEVLLAGGGPGLLSIGILLVNNVRDVAEDRRAGKRTLVVRFGRRFGVAAYGACLVGALLLAGLLAAGLFGTTPHPWAALPLGLLPLAIGPIRRLSETTDPEKLNPLLGATGRILVLWALLFAVGWNL</sequence>
<protein>
    <recommendedName>
        <fullName evidence="8 9">1,4-dihydroxy-2-naphthoate octaprenyltransferase</fullName>
        <shortName evidence="8">DHNA-octaprenyltransferase</shortName>
        <ecNumber evidence="8 9">2.5.1.74</ecNumber>
    </recommendedName>
</protein>
<feature type="transmembrane region" description="Helical" evidence="8">
    <location>
        <begin position="120"/>
        <end position="137"/>
    </location>
</feature>
<feature type="transmembrane region" description="Helical" evidence="8">
    <location>
        <begin position="143"/>
        <end position="160"/>
    </location>
</feature>
<dbReference type="Proteomes" id="UP000000933">
    <property type="component" value="Chromosome"/>
</dbReference>
<keyword evidence="2 8" id="KW-0474">Menaquinone biosynthesis</keyword>
<evidence type="ECO:0000256" key="2">
    <source>
        <dbReference type="ARBA" id="ARBA00022428"/>
    </source>
</evidence>
<keyword evidence="5 8" id="KW-0812">Transmembrane</keyword>
<dbReference type="NCBIfam" id="NF004751">
    <property type="entry name" value="PRK06080.1-3"/>
    <property type="match status" value="1"/>
</dbReference>
<dbReference type="Pfam" id="PF01040">
    <property type="entry name" value="UbiA"/>
    <property type="match status" value="1"/>
</dbReference>
<name>D5H8W3_SALRM</name>
<dbReference type="InterPro" id="IPR044878">
    <property type="entry name" value="UbiA_sf"/>
</dbReference>
<dbReference type="HAMAP" id="MF_01937">
    <property type="entry name" value="MenA_1"/>
    <property type="match status" value="1"/>
</dbReference>
<feature type="transmembrane region" description="Helical" evidence="8">
    <location>
        <begin position="172"/>
        <end position="192"/>
    </location>
</feature>
<comment type="pathway">
    <text evidence="8">Quinol/quinone metabolism; menaquinone biosynthesis; menaquinol from 1,4-dihydroxy-2-naphthoate: step 1/2.</text>
</comment>
<evidence type="ECO:0000256" key="3">
    <source>
        <dbReference type="ARBA" id="ARBA00022475"/>
    </source>
</evidence>
<dbReference type="InterPro" id="IPR004657">
    <property type="entry name" value="MenA"/>
</dbReference>
<dbReference type="GO" id="GO:0005886">
    <property type="term" value="C:plasma membrane"/>
    <property type="evidence" value="ECO:0007669"/>
    <property type="project" value="UniProtKB-SubCell"/>
</dbReference>
<dbReference type="PANTHER" id="PTHR13929:SF0">
    <property type="entry name" value="UBIA PRENYLTRANSFERASE DOMAIN-CONTAINING PROTEIN 1"/>
    <property type="match status" value="1"/>
</dbReference>
<comment type="catalytic activity">
    <reaction evidence="8">
        <text>an all-trans-polyprenyl diphosphate + 1,4-dihydroxy-2-naphthoate + H(+) = a 2-demethylmenaquinol + CO2 + diphosphate</text>
        <dbReference type="Rhea" id="RHEA:26478"/>
        <dbReference type="Rhea" id="RHEA-COMP:9563"/>
        <dbReference type="Rhea" id="RHEA-COMP:9564"/>
        <dbReference type="ChEBI" id="CHEBI:11173"/>
        <dbReference type="ChEBI" id="CHEBI:15378"/>
        <dbReference type="ChEBI" id="CHEBI:16526"/>
        <dbReference type="ChEBI" id="CHEBI:33019"/>
        <dbReference type="ChEBI" id="CHEBI:55437"/>
        <dbReference type="ChEBI" id="CHEBI:58914"/>
        <dbReference type="EC" id="2.5.1.74"/>
    </reaction>
</comment>
<evidence type="ECO:0000313" key="10">
    <source>
        <dbReference type="EMBL" id="CBH24468.1"/>
    </source>
</evidence>
<keyword evidence="7 8" id="KW-0472">Membrane</keyword>
<dbReference type="UniPathway" id="UPA00079">
    <property type="reaction ID" value="UER00168"/>
</dbReference>
<dbReference type="NCBIfam" id="TIGR00751">
    <property type="entry name" value="menA"/>
    <property type="match status" value="1"/>
</dbReference>
<feature type="transmembrane region" description="Helical" evidence="8">
    <location>
        <begin position="61"/>
        <end position="82"/>
    </location>
</feature>
<dbReference type="AlphaFoldDB" id="D5H8W3"/>
<dbReference type="HOGENOM" id="CLU_043611_1_2_10"/>
<feature type="transmembrane region" description="Helical" evidence="8">
    <location>
        <begin position="271"/>
        <end position="289"/>
    </location>
</feature>
<feature type="transmembrane region" description="Helical" evidence="8">
    <location>
        <begin position="301"/>
        <end position="320"/>
    </location>
</feature>
<proteinExistence type="inferred from homology"/>
<dbReference type="KEGG" id="srm:SRM_01547"/>
<feature type="transmembrane region" description="Helical" evidence="8">
    <location>
        <begin position="240"/>
        <end position="265"/>
    </location>
</feature>
<comment type="similarity">
    <text evidence="8">Belongs to the MenA family. Type 1 subfamily.</text>
</comment>
<evidence type="ECO:0000256" key="9">
    <source>
        <dbReference type="NCBIfam" id="TIGR00751"/>
    </source>
</evidence>
<feature type="transmembrane region" description="Helical" evidence="8">
    <location>
        <begin position="198"/>
        <end position="219"/>
    </location>
</feature>
<organism evidence="10 11">
    <name type="scientific">Salinibacter ruber (strain M8)</name>
    <dbReference type="NCBI Taxonomy" id="761659"/>
    <lineage>
        <taxon>Bacteria</taxon>
        <taxon>Pseudomonadati</taxon>
        <taxon>Rhodothermota</taxon>
        <taxon>Rhodothermia</taxon>
        <taxon>Rhodothermales</taxon>
        <taxon>Salinibacteraceae</taxon>
        <taxon>Salinibacter</taxon>
    </lineage>
</organism>
<keyword evidence="6 8" id="KW-1133">Transmembrane helix</keyword>